<reference evidence="2" key="1">
    <citation type="submission" date="2022-11" db="UniProtKB">
        <authorList>
            <consortium name="WormBaseParasite"/>
        </authorList>
    </citation>
    <scope>IDENTIFICATION</scope>
</reference>
<accession>A0A914I6B7</accession>
<dbReference type="Proteomes" id="UP000887572">
    <property type="component" value="Unplaced"/>
</dbReference>
<sequence>MNRKNYDGWKSFGVHEDYKCDRRGMRQKRDFEVWDIRWQSRPRTLGQRGHCHYGGTLGQGLSAKEDIVTSFPRESPRLRARFVQKGNRQFKTETTSIKVSASSILFNLRNVRFPKGGLRPRLRLCRLS</sequence>
<evidence type="ECO:0000313" key="2">
    <source>
        <dbReference type="WBParaSite" id="Gr19_v10_g7715.t1"/>
    </source>
</evidence>
<dbReference type="AlphaFoldDB" id="A0A914I6B7"/>
<keyword evidence="1" id="KW-1185">Reference proteome</keyword>
<dbReference type="WBParaSite" id="Gr19_v10_g7715.t1">
    <property type="protein sequence ID" value="Gr19_v10_g7715.t1"/>
    <property type="gene ID" value="Gr19_v10_g7715"/>
</dbReference>
<organism evidence="1 2">
    <name type="scientific">Globodera rostochiensis</name>
    <name type="common">Golden nematode worm</name>
    <name type="synonym">Heterodera rostochiensis</name>
    <dbReference type="NCBI Taxonomy" id="31243"/>
    <lineage>
        <taxon>Eukaryota</taxon>
        <taxon>Metazoa</taxon>
        <taxon>Ecdysozoa</taxon>
        <taxon>Nematoda</taxon>
        <taxon>Chromadorea</taxon>
        <taxon>Rhabditida</taxon>
        <taxon>Tylenchina</taxon>
        <taxon>Tylenchomorpha</taxon>
        <taxon>Tylenchoidea</taxon>
        <taxon>Heteroderidae</taxon>
        <taxon>Heteroderinae</taxon>
        <taxon>Globodera</taxon>
    </lineage>
</organism>
<name>A0A914I6B7_GLORO</name>
<protein>
    <submittedName>
        <fullName evidence="2">Uncharacterized protein</fullName>
    </submittedName>
</protein>
<proteinExistence type="predicted"/>
<evidence type="ECO:0000313" key="1">
    <source>
        <dbReference type="Proteomes" id="UP000887572"/>
    </source>
</evidence>